<dbReference type="InterPro" id="IPR006120">
    <property type="entry name" value="Resolvase_HTH_dom"/>
</dbReference>
<evidence type="ECO:0000313" key="5">
    <source>
        <dbReference type="Proteomes" id="UP000605427"/>
    </source>
</evidence>
<gene>
    <name evidence="4" type="primary">tnpR</name>
    <name evidence="4" type="ORF">GCM10007362_00890</name>
</gene>
<protein>
    <submittedName>
        <fullName evidence="4">Resolvase</fullName>
    </submittedName>
</protein>
<evidence type="ECO:0000259" key="2">
    <source>
        <dbReference type="Pfam" id="PF00239"/>
    </source>
</evidence>
<evidence type="ECO:0000259" key="3">
    <source>
        <dbReference type="Pfam" id="PF02796"/>
    </source>
</evidence>
<dbReference type="Pfam" id="PF02796">
    <property type="entry name" value="HTH_7"/>
    <property type="match status" value="1"/>
</dbReference>
<accession>A0ABQ1ZJC4</accession>
<dbReference type="EMBL" id="BMDD01000001">
    <property type="protein sequence ID" value="GGH67673.1"/>
    <property type="molecule type" value="Genomic_DNA"/>
</dbReference>
<name>A0ABQ1ZJC4_9BACL</name>
<reference evidence="5" key="1">
    <citation type="journal article" date="2019" name="Int. J. Syst. Evol. Microbiol.">
        <title>The Global Catalogue of Microorganisms (GCM) 10K type strain sequencing project: providing services to taxonomists for standard genome sequencing and annotation.</title>
        <authorList>
            <consortium name="The Broad Institute Genomics Platform"/>
            <consortium name="The Broad Institute Genome Sequencing Center for Infectious Disease"/>
            <person name="Wu L."/>
            <person name="Ma J."/>
        </authorList>
    </citation>
    <scope>NUCLEOTIDE SEQUENCE [LARGE SCALE GENOMIC DNA]</scope>
    <source>
        <strain evidence="5">CCM 8702</strain>
    </source>
</reference>
<dbReference type="SUPFAM" id="SSF53041">
    <property type="entry name" value="Resolvase-like"/>
    <property type="match status" value="1"/>
</dbReference>
<comment type="caution">
    <text evidence="4">The sequence shown here is derived from an EMBL/GenBank/DDBJ whole genome shotgun (WGS) entry which is preliminary data.</text>
</comment>
<evidence type="ECO:0000313" key="4">
    <source>
        <dbReference type="EMBL" id="GGH67673.1"/>
    </source>
</evidence>
<dbReference type="InterPro" id="IPR006119">
    <property type="entry name" value="Resolv_N"/>
</dbReference>
<dbReference type="Pfam" id="PF00239">
    <property type="entry name" value="Resolvase"/>
    <property type="match status" value="1"/>
</dbReference>
<comment type="similarity">
    <text evidence="1">Belongs to the site-specific recombinase resolvase family.</text>
</comment>
<feature type="domain" description="Resolvase/invertase-type recombinase catalytic" evidence="2">
    <location>
        <begin position="3"/>
        <end position="89"/>
    </location>
</feature>
<sequence>MKEEHASAKKRTVLEKLLQDLRIGDILVVSKLFVLADSTRHLVEVLDDLEKKEAYLLSVHDRIDTRTAAGRTFRANAHSLLGLQKDSKAGRPRKMDDNVKKAIQMYESKQYSLAQIKEQTGISKTTLYRYLEN</sequence>
<dbReference type="SUPFAM" id="SSF46689">
    <property type="entry name" value="Homeodomain-like"/>
    <property type="match status" value="1"/>
</dbReference>
<dbReference type="Proteomes" id="UP000605427">
    <property type="component" value="Unassembled WGS sequence"/>
</dbReference>
<organism evidence="4 5">
    <name type="scientific">Saccharibacillus endophyticus</name>
    <dbReference type="NCBI Taxonomy" id="2060666"/>
    <lineage>
        <taxon>Bacteria</taxon>
        <taxon>Bacillati</taxon>
        <taxon>Bacillota</taxon>
        <taxon>Bacilli</taxon>
        <taxon>Bacillales</taxon>
        <taxon>Paenibacillaceae</taxon>
        <taxon>Saccharibacillus</taxon>
    </lineage>
</organism>
<keyword evidence="5" id="KW-1185">Reference proteome</keyword>
<dbReference type="Gene3D" id="1.10.10.60">
    <property type="entry name" value="Homeodomain-like"/>
    <property type="match status" value="1"/>
</dbReference>
<dbReference type="InterPro" id="IPR009057">
    <property type="entry name" value="Homeodomain-like_sf"/>
</dbReference>
<feature type="domain" description="Resolvase HTH" evidence="3">
    <location>
        <begin position="90"/>
        <end position="132"/>
    </location>
</feature>
<evidence type="ECO:0000256" key="1">
    <source>
        <dbReference type="ARBA" id="ARBA00009913"/>
    </source>
</evidence>
<dbReference type="Gene3D" id="3.40.50.1390">
    <property type="entry name" value="Resolvase, N-terminal catalytic domain"/>
    <property type="match status" value="1"/>
</dbReference>
<dbReference type="RefSeq" id="WP_172237507.1">
    <property type="nucleotide sequence ID" value="NZ_BMDD01000001.1"/>
</dbReference>
<dbReference type="InterPro" id="IPR036162">
    <property type="entry name" value="Resolvase-like_N_sf"/>
</dbReference>
<proteinExistence type="inferred from homology"/>